<evidence type="ECO:0000313" key="1">
    <source>
        <dbReference type="EMBL" id="KIX02967.1"/>
    </source>
</evidence>
<evidence type="ECO:0000313" key="2">
    <source>
        <dbReference type="Proteomes" id="UP000053617"/>
    </source>
</evidence>
<dbReference type="OrthoDB" id="10652630at2759"/>
<protein>
    <submittedName>
        <fullName evidence="1">Uncharacterized protein</fullName>
    </submittedName>
</protein>
<dbReference type="EMBL" id="KN847479">
    <property type="protein sequence ID" value="KIX02967.1"/>
    <property type="molecule type" value="Genomic_DNA"/>
</dbReference>
<organism evidence="1 2">
    <name type="scientific">Rhinocladiella mackenziei CBS 650.93</name>
    <dbReference type="NCBI Taxonomy" id="1442369"/>
    <lineage>
        <taxon>Eukaryota</taxon>
        <taxon>Fungi</taxon>
        <taxon>Dikarya</taxon>
        <taxon>Ascomycota</taxon>
        <taxon>Pezizomycotina</taxon>
        <taxon>Eurotiomycetes</taxon>
        <taxon>Chaetothyriomycetidae</taxon>
        <taxon>Chaetothyriales</taxon>
        <taxon>Herpotrichiellaceae</taxon>
        <taxon>Rhinocladiella</taxon>
    </lineage>
</organism>
<dbReference type="Proteomes" id="UP000053617">
    <property type="component" value="Unassembled WGS sequence"/>
</dbReference>
<proteinExistence type="predicted"/>
<gene>
    <name evidence="1" type="ORF">Z518_06517</name>
</gene>
<dbReference type="HOGENOM" id="CLU_1027281_0_0_1"/>
<keyword evidence="2" id="KW-1185">Reference proteome</keyword>
<dbReference type="AlphaFoldDB" id="A0A0D2FLV8"/>
<dbReference type="GeneID" id="25294588"/>
<sequence length="271" mass="31274">MASQIEMQFELPSGAVKSAKFQMRRDHPDWSDDQIKDAIRERFLRDHENCKAGAYHQVLANAEARVREVVCFFVGPANYNEYKKNYAQIWANKDKNGGNKFLKPWYFSAYEYHHKNMVWDDNCELKDVSQVQRLVMKVGCKKHHQQHTLQFPLTLAMKLVVGGLSRDQWNWYCTNSSANMSHLNGAGGDINPLNYHPETAAINLGRKPCHTLANVMGRPDVFCRNHNEPKCHLDGCRMQKNWPRVVGEMIQLARNGRAAMDAYDVVDHVIR</sequence>
<name>A0A0D2FLV8_9EURO</name>
<accession>A0A0D2FLV8</accession>
<dbReference type="RefSeq" id="XP_013270103.1">
    <property type="nucleotide sequence ID" value="XM_013414649.1"/>
</dbReference>
<reference evidence="1 2" key="1">
    <citation type="submission" date="2015-01" db="EMBL/GenBank/DDBJ databases">
        <title>The Genome Sequence of Rhinocladiella mackenzie CBS 650.93.</title>
        <authorList>
            <consortium name="The Broad Institute Genomics Platform"/>
            <person name="Cuomo C."/>
            <person name="de Hoog S."/>
            <person name="Gorbushina A."/>
            <person name="Stielow B."/>
            <person name="Teixiera M."/>
            <person name="Abouelleil A."/>
            <person name="Chapman S.B."/>
            <person name="Priest M."/>
            <person name="Young S.K."/>
            <person name="Wortman J."/>
            <person name="Nusbaum C."/>
            <person name="Birren B."/>
        </authorList>
    </citation>
    <scope>NUCLEOTIDE SEQUENCE [LARGE SCALE GENOMIC DNA]</scope>
    <source>
        <strain evidence="1 2">CBS 650.93</strain>
    </source>
</reference>
<dbReference type="VEuPathDB" id="FungiDB:Z518_06517"/>